<evidence type="ECO:0000313" key="3">
    <source>
        <dbReference type="Proteomes" id="UP000295132"/>
    </source>
</evidence>
<sequence>MSGPSLRKQDAHTSIHESALNEAKELRALLNKCLKEEQIEKAQKVAEVTIEHWESRTLQHAESEEEGLYKEMAEEKPYLRQLITQLTRDHDLMRRIVEQMRNLLIQDEIDYRMISLLDSLIIVDSIHNEDEMNKLLTKNESYDKKVMEKGEDIA</sequence>
<dbReference type="AlphaFoldDB" id="A0A4R5VVX2"/>
<comment type="caution">
    <text evidence="2">The sequence shown here is derived from an EMBL/GenBank/DDBJ whole genome shotgun (WGS) entry which is preliminary data.</text>
</comment>
<accession>A0A4R5VVX2</accession>
<dbReference type="EMBL" id="SMYO01000003">
    <property type="protein sequence ID" value="TDK62990.1"/>
    <property type="molecule type" value="Genomic_DNA"/>
</dbReference>
<dbReference type="Gene3D" id="1.20.120.520">
    <property type="entry name" value="nmb1532 protein domain like"/>
    <property type="match status" value="1"/>
</dbReference>
<dbReference type="Proteomes" id="UP000295132">
    <property type="component" value="Unassembled WGS sequence"/>
</dbReference>
<proteinExistence type="predicted"/>
<reference evidence="2 3" key="1">
    <citation type="submission" date="2019-03" db="EMBL/GenBank/DDBJ databases">
        <title>Bacillus niacini sp. nov. a Nicotinate-Metabolizing Mesophile Isolated from Soil.</title>
        <authorList>
            <person name="Zhang G."/>
        </authorList>
    </citation>
    <scope>NUCLEOTIDE SEQUENCE [LARGE SCALE GENOMIC DNA]</scope>
    <source>
        <strain evidence="2 3">WN066</strain>
    </source>
</reference>
<evidence type="ECO:0000313" key="2">
    <source>
        <dbReference type="EMBL" id="TDK62990.1"/>
    </source>
</evidence>
<gene>
    <name evidence="2" type="ORF">E2K98_05905</name>
</gene>
<dbReference type="Pfam" id="PF01814">
    <property type="entry name" value="Hemerythrin"/>
    <property type="match status" value="1"/>
</dbReference>
<organism evidence="2 3">
    <name type="scientific">Bacillus salipaludis</name>
    <dbReference type="NCBI Taxonomy" id="2547811"/>
    <lineage>
        <taxon>Bacteria</taxon>
        <taxon>Bacillati</taxon>
        <taxon>Bacillota</taxon>
        <taxon>Bacilli</taxon>
        <taxon>Bacillales</taxon>
        <taxon>Bacillaceae</taxon>
        <taxon>Bacillus</taxon>
    </lineage>
</organism>
<name>A0A4R5VVX2_9BACI</name>
<dbReference type="InterPro" id="IPR012312">
    <property type="entry name" value="Hemerythrin-like"/>
</dbReference>
<protein>
    <recommendedName>
        <fullName evidence="1">Hemerythrin-like domain-containing protein</fullName>
    </recommendedName>
</protein>
<dbReference type="RefSeq" id="WP_133333340.1">
    <property type="nucleotide sequence ID" value="NZ_SMYO01000003.1"/>
</dbReference>
<feature type="domain" description="Hemerythrin-like" evidence="1">
    <location>
        <begin position="16"/>
        <end position="136"/>
    </location>
</feature>
<evidence type="ECO:0000259" key="1">
    <source>
        <dbReference type="Pfam" id="PF01814"/>
    </source>
</evidence>